<accession>A0A815PHX7</accession>
<dbReference type="PANTHER" id="PTHR43098:SF3">
    <property type="entry name" value="L-ORNITHINE N(5)-MONOOXYGENASE-RELATED"/>
    <property type="match status" value="1"/>
</dbReference>
<keyword evidence="5" id="KW-0521">NADP</keyword>
<comment type="caution">
    <text evidence="9">The sequence shown here is derived from an EMBL/GenBank/DDBJ whole genome shotgun (WGS) entry which is preliminary data.</text>
</comment>
<keyword evidence="3" id="KW-0285">Flavoprotein</keyword>
<proteinExistence type="inferred from homology"/>
<evidence type="ECO:0000256" key="4">
    <source>
        <dbReference type="ARBA" id="ARBA00022827"/>
    </source>
</evidence>
<dbReference type="Pfam" id="PF13738">
    <property type="entry name" value="Pyr_redox_3"/>
    <property type="match status" value="1"/>
</dbReference>
<protein>
    <recommendedName>
        <fullName evidence="11">Cyclohexanone monooxygenase</fullName>
    </recommendedName>
</protein>
<evidence type="ECO:0008006" key="11">
    <source>
        <dbReference type="Google" id="ProtNLM"/>
    </source>
</evidence>
<comment type="similarity">
    <text evidence="2">Belongs to the FAD-binding monooxygenase family.</text>
</comment>
<feature type="transmembrane region" description="Helical" evidence="8">
    <location>
        <begin position="7"/>
        <end position="27"/>
    </location>
</feature>
<comment type="cofactor">
    <cofactor evidence="1">
        <name>FAD</name>
        <dbReference type="ChEBI" id="CHEBI:57692"/>
    </cofactor>
</comment>
<dbReference type="GO" id="GO:0004497">
    <property type="term" value="F:monooxygenase activity"/>
    <property type="evidence" value="ECO:0007669"/>
    <property type="project" value="UniProtKB-KW"/>
</dbReference>
<dbReference type="InterPro" id="IPR036188">
    <property type="entry name" value="FAD/NAD-bd_sf"/>
</dbReference>
<dbReference type="Gene3D" id="3.50.50.60">
    <property type="entry name" value="FAD/NAD(P)-binding domain"/>
    <property type="match status" value="2"/>
</dbReference>
<evidence type="ECO:0000313" key="9">
    <source>
        <dbReference type="EMBL" id="CAF1449257.1"/>
    </source>
</evidence>
<evidence type="ECO:0000256" key="8">
    <source>
        <dbReference type="SAM" id="Phobius"/>
    </source>
</evidence>
<name>A0A815PHX7_9BILA</name>
<evidence type="ECO:0000256" key="7">
    <source>
        <dbReference type="ARBA" id="ARBA00023033"/>
    </source>
</evidence>
<evidence type="ECO:0000256" key="2">
    <source>
        <dbReference type="ARBA" id="ARBA00010139"/>
    </source>
</evidence>
<evidence type="ECO:0000256" key="5">
    <source>
        <dbReference type="ARBA" id="ARBA00022857"/>
    </source>
</evidence>
<keyword evidence="8" id="KW-0472">Membrane</keyword>
<sequence length="548" mass="61984">MKVSNKLSDIIDVIIIGAGFSGIYMLHKLRQQGFSARILEAGDGVGGTWYWNRYPGARCDIESMQYSYTFSEELQKEWKWSEVFSPQEEILRYINYVTDKFDLRKDIQFGTRVTAAIFDDNHSCWEIQTECGNRLLAKFCIMATGCLSAARIPNIKGLDHFKGHYYHTGRWPHEGVNFSGCRVAIIGTGSSGIQSIPLIAEQASHVYVLQRTPNFSIPSRNRSLNLEDKQWWQSNYAEYRRKVLESAGGFLAKDMNPCTAHDLTHDELLKTCEIYWQLGGLNFLLAFTDLLTDKNINNTVADFVRNKIRQVVKDPTVAESLLPSGYAIGAKRLCVDTNYYQTFNRDNVTLVDLSNGSIDEITETGIRINDKIYEVDNIVFATGFDAMTGPLLKIDIRGRSGNKLRDKWAEGPRSYLGIMIANFPNLFTITGPGSPSVLTNMIPSIEQHVDWIAECLNYIRTHNYNIIEPTVEAENAWANHVNEVSNMTLYPTVKSWYTGANIEGKPRMFMPYAGGLNVYRQKCKEIVADDYQGFSFAKSPSTPSIEAL</sequence>
<gene>
    <name evidence="9" type="ORF">RFH988_LOCUS36679</name>
</gene>
<dbReference type="PANTHER" id="PTHR43098">
    <property type="entry name" value="L-ORNITHINE N(5)-MONOOXYGENASE-RELATED"/>
    <property type="match status" value="1"/>
</dbReference>
<keyword evidence="7" id="KW-0503">Monooxygenase</keyword>
<organism evidence="9 10">
    <name type="scientific">Rotaria sordida</name>
    <dbReference type="NCBI Taxonomy" id="392033"/>
    <lineage>
        <taxon>Eukaryota</taxon>
        <taxon>Metazoa</taxon>
        <taxon>Spiralia</taxon>
        <taxon>Gnathifera</taxon>
        <taxon>Rotifera</taxon>
        <taxon>Eurotatoria</taxon>
        <taxon>Bdelloidea</taxon>
        <taxon>Philodinida</taxon>
        <taxon>Philodinidae</taxon>
        <taxon>Rotaria</taxon>
    </lineage>
</organism>
<keyword evidence="6" id="KW-0560">Oxidoreductase</keyword>
<evidence type="ECO:0000256" key="3">
    <source>
        <dbReference type="ARBA" id="ARBA00022630"/>
    </source>
</evidence>
<evidence type="ECO:0000256" key="1">
    <source>
        <dbReference type="ARBA" id="ARBA00001974"/>
    </source>
</evidence>
<dbReference type="EMBL" id="CAJNOO010006521">
    <property type="protein sequence ID" value="CAF1449257.1"/>
    <property type="molecule type" value="Genomic_DNA"/>
</dbReference>
<keyword evidence="4" id="KW-0274">FAD</keyword>
<dbReference type="PRINTS" id="PR00411">
    <property type="entry name" value="PNDRDTASEI"/>
</dbReference>
<dbReference type="AlphaFoldDB" id="A0A815PHX7"/>
<evidence type="ECO:0000313" key="10">
    <source>
        <dbReference type="Proteomes" id="UP000663882"/>
    </source>
</evidence>
<dbReference type="SUPFAM" id="SSF51905">
    <property type="entry name" value="FAD/NAD(P)-binding domain"/>
    <property type="match status" value="3"/>
</dbReference>
<reference evidence="9" key="1">
    <citation type="submission" date="2021-02" db="EMBL/GenBank/DDBJ databases">
        <authorList>
            <person name="Nowell W R."/>
        </authorList>
    </citation>
    <scope>NUCLEOTIDE SEQUENCE</scope>
</reference>
<dbReference type="Proteomes" id="UP000663882">
    <property type="component" value="Unassembled WGS sequence"/>
</dbReference>
<dbReference type="InterPro" id="IPR050775">
    <property type="entry name" value="FAD-binding_Monooxygenases"/>
</dbReference>
<keyword evidence="8" id="KW-0812">Transmembrane</keyword>
<dbReference type="OrthoDB" id="66881at2759"/>
<evidence type="ECO:0000256" key="6">
    <source>
        <dbReference type="ARBA" id="ARBA00023002"/>
    </source>
</evidence>
<keyword evidence="8" id="KW-1133">Transmembrane helix</keyword>